<dbReference type="GO" id="GO:0005886">
    <property type="term" value="C:plasma membrane"/>
    <property type="evidence" value="ECO:0007669"/>
    <property type="project" value="UniProtKB-SubCell"/>
</dbReference>
<dbReference type="CDD" id="cd07984">
    <property type="entry name" value="LPLAT_LABLAT-like"/>
    <property type="match status" value="1"/>
</dbReference>
<reference evidence="8" key="1">
    <citation type="submission" date="2017-08" db="EMBL/GenBank/DDBJ databases">
        <authorList>
            <person name="Varghese N."/>
            <person name="Submissions S."/>
        </authorList>
    </citation>
    <scope>NUCLEOTIDE SEQUENCE [LARGE SCALE GENOMIC DNA]</scope>
    <source>
        <strain evidence="8">KCTC 23107</strain>
    </source>
</reference>
<evidence type="ECO:0000313" key="7">
    <source>
        <dbReference type="EMBL" id="SOE09258.1"/>
    </source>
</evidence>
<evidence type="ECO:0000313" key="8">
    <source>
        <dbReference type="Proteomes" id="UP000219465"/>
    </source>
</evidence>
<accession>A0A286HN86</accession>
<keyword evidence="8" id="KW-1185">Reference proteome</keyword>
<organism evidence="7 8">
    <name type="scientific">Hoeflea halophila</name>
    <dbReference type="NCBI Taxonomy" id="714899"/>
    <lineage>
        <taxon>Bacteria</taxon>
        <taxon>Pseudomonadati</taxon>
        <taxon>Pseudomonadota</taxon>
        <taxon>Alphaproteobacteria</taxon>
        <taxon>Hyphomicrobiales</taxon>
        <taxon>Rhizobiaceae</taxon>
        <taxon>Hoeflea</taxon>
    </lineage>
</organism>
<comment type="subcellular location">
    <subcellularLocation>
        <location evidence="1">Cell inner membrane</location>
    </subcellularLocation>
</comment>
<keyword evidence="5" id="KW-0472">Membrane</keyword>
<keyword evidence="4 7" id="KW-0808">Transferase</keyword>
<evidence type="ECO:0000256" key="2">
    <source>
        <dbReference type="ARBA" id="ARBA00022475"/>
    </source>
</evidence>
<dbReference type="PANTHER" id="PTHR30606:SF9">
    <property type="entry name" value="LIPID A BIOSYNTHESIS LAUROYLTRANSFERASE"/>
    <property type="match status" value="1"/>
</dbReference>
<evidence type="ECO:0000256" key="5">
    <source>
        <dbReference type="ARBA" id="ARBA00023136"/>
    </source>
</evidence>
<proteinExistence type="predicted"/>
<gene>
    <name evidence="7" type="ORF">SAMN05877838_0688</name>
</gene>
<dbReference type="Pfam" id="PF03279">
    <property type="entry name" value="Lip_A_acyltrans"/>
    <property type="match status" value="1"/>
</dbReference>
<evidence type="ECO:0000256" key="4">
    <source>
        <dbReference type="ARBA" id="ARBA00022679"/>
    </source>
</evidence>
<dbReference type="NCBIfam" id="NF005120">
    <property type="entry name" value="PRK06553.1"/>
    <property type="match status" value="1"/>
</dbReference>
<sequence>MASSTRMVLTRIVIALRRVRDWVTATAIFTLLRLIALFPADKAIGFVDAMARRIGPMTKRHRLALRNLERAYPEKTRAEHETIARDMWGNMARLAAEYVFLDKLFDFDPDASEPGRIEVGGSEIFLKLRDSNKPFIVFTAHTGNFELLPIAAATYGLDVMALFRPPNNPYVAEKVLAARRTSMGHLVPSRAGAAFTLARRLEAGGGVGVLVDQKFHKGAETSFFGLTVHTNPLLAKLVRQYDCEVYPARSIRLPGGRHRLEVEPPITIPRKPDGSVDITATAQLLNDKVESWVREYPGQWQWFHDRWEIKHLVK</sequence>
<keyword evidence="6" id="KW-0012">Acyltransferase</keyword>
<dbReference type="EMBL" id="OCPC01000001">
    <property type="protein sequence ID" value="SOE09258.1"/>
    <property type="molecule type" value="Genomic_DNA"/>
</dbReference>
<protein>
    <submittedName>
        <fullName evidence="7">KDO2-lipid IV(A) lauroyltransferase</fullName>
    </submittedName>
</protein>
<dbReference type="AlphaFoldDB" id="A0A286HN86"/>
<name>A0A286HN86_9HYPH</name>
<dbReference type="GO" id="GO:0009247">
    <property type="term" value="P:glycolipid biosynthetic process"/>
    <property type="evidence" value="ECO:0007669"/>
    <property type="project" value="UniProtKB-ARBA"/>
</dbReference>
<keyword evidence="2" id="KW-1003">Cell membrane</keyword>
<evidence type="ECO:0000256" key="6">
    <source>
        <dbReference type="ARBA" id="ARBA00023315"/>
    </source>
</evidence>
<dbReference type="PANTHER" id="PTHR30606">
    <property type="entry name" value="LIPID A BIOSYNTHESIS LAUROYL ACYLTRANSFERASE"/>
    <property type="match status" value="1"/>
</dbReference>
<dbReference type="Proteomes" id="UP000219465">
    <property type="component" value="Unassembled WGS sequence"/>
</dbReference>
<keyword evidence="3" id="KW-0997">Cell inner membrane</keyword>
<evidence type="ECO:0000256" key="3">
    <source>
        <dbReference type="ARBA" id="ARBA00022519"/>
    </source>
</evidence>
<dbReference type="InterPro" id="IPR004960">
    <property type="entry name" value="LipA_acyltrans"/>
</dbReference>
<dbReference type="GO" id="GO:0016746">
    <property type="term" value="F:acyltransferase activity"/>
    <property type="evidence" value="ECO:0007669"/>
    <property type="project" value="UniProtKB-KW"/>
</dbReference>
<evidence type="ECO:0000256" key="1">
    <source>
        <dbReference type="ARBA" id="ARBA00004533"/>
    </source>
</evidence>